<evidence type="ECO:0000313" key="2">
    <source>
        <dbReference type="Proteomes" id="UP000287972"/>
    </source>
</evidence>
<reference evidence="1 2" key="1">
    <citation type="submission" date="2017-06" db="EMBL/GenBank/DDBJ databases">
        <title>Comparative genomic analysis of Ambrosia Fusariam Clade fungi.</title>
        <authorList>
            <person name="Stajich J.E."/>
            <person name="Carrillo J."/>
            <person name="Kijimoto T."/>
            <person name="Eskalen A."/>
            <person name="O'Donnell K."/>
            <person name="Kasson M."/>
        </authorList>
    </citation>
    <scope>NUCLEOTIDE SEQUENCE [LARGE SCALE GENOMIC DNA]</scope>
    <source>
        <strain evidence="1 2">NRRL62606</strain>
    </source>
</reference>
<accession>A0A428PX43</accession>
<organism evidence="1 2">
    <name type="scientific">Fusarium floridanum</name>
    <dbReference type="NCBI Taxonomy" id="1325733"/>
    <lineage>
        <taxon>Eukaryota</taxon>
        <taxon>Fungi</taxon>
        <taxon>Dikarya</taxon>
        <taxon>Ascomycota</taxon>
        <taxon>Pezizomycotina</taxon>
        <taxon>Sordariomycetes</taxon>
        <taxon>Hypocreomycetidae</taxon>
        <taxon>Hypocreales</taxon>
        <taxon>Nectriaceae</taxon>
        <taxon>Fusarium</taxon>
        <taxon>Fusarium solani species complex</taxon>
    </lineage>
</organism>
<sequence length="190" mass="21133">MANASDELCLNLQNCATELQNGATKLNLPPETFNILKDLRETIKDVIPTEIKDKDSGSSLYIYDIECASLARSIAEQKAQDITGILSLARMKRSGEIRVPRVFGLDKGGLKTGAFVGVCVLISDTVEVVLSPREMEKSPYTWMSDAITLFNENTTVWLPRSRANEKEEATSRCGGRTIYFYLGIPVERQH</sequence>
<name>A0A428PX43_9HYPO</name>
<comment type="caution">
    <text evidence="1">The sequence shown here is derived from an EMBL/GenBank/DDBJ whole genome shotgun (WGS) entry which is preliminary data.</text>
</comment>
<gene>
    <name evidence="1" type="ORF">CEP51_014223</name>
</gene>
<dbReference type="AlphaFoldDB" id="A0A428PX43"/>
<dbReference type="EMBL" id="NKCL01000646">
    <property type="protein sequence ID" value="RSL57562.1"/>
    <property type="molecule type" value="Genomic_DNA"/>
</dbReference>
<protein>
    <submittedName>
        <fullName evidence="1">Uncharacterized protein</fullName>
    </submittedName>
</protein>
<proteinExistence type="predicted"/>
<dbReference type="Proteomes" id="UP000287972">
    <property type="component" value="Unassembled WGS sequence"/>
</dbReference>
<keyword evidence="2" id="KW-1185">Reference proteome</keyword>
<evidence type="ECO:0000313" key="1">
    <source>
        <dbReference type="EMBL" id="RSL57562.1"/>
    </source>
</evidence>